<keyword evidence="1" id="KW-0472">Membrane</keyword>
<keyword evidence="1" id="KW-1133">Transmembrane helix</keyword>
<evidence type="ECO:0000313" key="2">
    <source>
        <dbReference type="EMBL" id="GAG70730.1"/>
    </source>
</evidence>
<name>X0ZLZ3_9ZZZZ</name>
<proteinExistence type="predicted"/>
<sequence length="41" mass="4974">IRLFNIIYKLIGRKMKRKKIILFILNFGLFYRGIFNVDIGK</sequence>
<protein>
    <submittedName>
        <fullName evidence="2">Uncharacterized protein</fullName>
    </submittedName>
</protein>
<gene>
    <name evidence="2" type="ORF">S01H4_05363</name>
</gene>
<keyword evidence="1" id="KW-0812">Transmembrane</keyword>
<reference evidence="2" key="1">
    <citation type="journal article" date="2014" name="Front. Microbiol.">
        <title>High frequency of phylogenetically diverse reductive dehalogenase-homologous genes in deep subseafloor sedimentary metagenomes.</title>
        <authorList>
            <person name="Kawai M."/>
            <person name="Futagami T."/>
            <person name="Toyoda A."/>
            <person name="Takaki Y."/>
            <person name="Nishi S."/>
            <person name="Hori S."/>
            <person name="Arai W."/>
            <person name="Tsubouchi T."/>
            <person name="Morono Y."/>
            <person name="Uchiyama I."/>
            <person name="Ito T."/>
            <person name="Fujiyama A."/>
            <person name="Inagaki F."/>
            <person name="Takami H."/>
        </authorList>
    </citation>
    <scope>NUCLEOTIDE SEQUENCE</scope>
    <source>
        <strain evidence="2">Expedition CK06-06</strain>
    </source>
</reference>
<dbReference type="EMBL" id="BART01001547">
    <property type="protein sequence ID" value="GAG70730.1"/>
    <property type="molecule type" value="Genomic_DNA"/>
</dbReference>
<comment type="caution">
    <text evidence="2">The sequence shown here is derived from an EMBL/GenBank/DDBJ whole genome shotgun (WGS) entry which is preliminary data.</text>
</comment>
<feature type="transmembrane region" description="Helical" evidence="1">
    <location>
        <begin position="20"/>
        <end position="39"/>
    </location>
</feature>
<dbReference type="AlphaFoldDB" id="X0ZLZ3"/>
<evidence type="ECO:0000256" key="1">
    <source>
        <dbReference type="SAM" id="Phobius"/>
    </source>
</evidence>
<accession>X0ZLZ3</accession>
<feature type="non-terminal residue" evidence="2">
    <location>
        <position position="1"/>
    </location>
</feature>
<organism evidence="2">
    <name type="scientific">marine sediment metagenome</name>
    <dbReference type="NCBI Taxonomy" id="412755"/>
    <lineage>
        <taxon>unclassified sequences</taxon>
        <taxon>metagenomes</taxon>
        <taxon>ecological metagenomes</taxon>
    </lineage>
</organism>